<dbReference type="RefSeq" id="WP_114694062.1">
    <property type="nucleotide sequence ID" value="NZ_QQOH01000001.1"/>
</dbReference>
<evidence type="ECO:0000313" key="14">
    <source>
        <dbReference type="Proteomes" id="UP000253769"/>
    </source>
</evidence>
<evidence type="ECO:0000256" key="7">
    <source>
        <dbReference type="HAMAP-Rule" id="MF_01931"/>
    </source>
</evidence>
<evidence type="ECO:0000256" key="1">
    <source>
        <dbReference type="ARBA" id="ARBA00005209"/>
    </source>
</evidence>
<keyword evidence="14" id="KW-1185">Reference proteome</keyword>
<dbReference type="NCBIfam" id="TIGR01134">
    <property type="entry name" value="purF"/>
    <property type="match status" value="1"/>
</dbReference>
<dbReference type="UniPathway" id="UPA00074">
    <property type="reaction ID" value="UER00124"/>
</dbReference>
<dbReference type="EMBL" id="QQOH01000001">
    <property type="protein sequence ID" value="RDE24476.1"/>
    <property type="molecule type" value="Genomic_DNA"/>
</dbReference>
<dbReference type="Gene3D" id="3.60.20.10">
    <property type="entry name" value="Glutamine Phosphoribosylpyrophosphate, subunit 1, domain 1"/>
    <property type="match status" value="1"/>
</dbReference>
<feature type="binding site" evidence="7 10">
    <location>
        <position position="365"/>
    </location>
    <ligand>
        <name>Mg(2+)</name>
        <dbReference type="ChEBI" id="CHEBI:18420"/>
    </ligand>
</feature>
<evidence type="ECO:0000256" key="10">
    <source>
        <dbReference type="PIRSR" id="PIRSR000485-2"/>
    </source>
</evidence>
<feature type="compositionally biased region" description="Polar residues" evidence="11">
    <location>
        <begin position="488"/>
        <end position="498"/>
    </location>
</feature>
<evidence type="ECO:0000256" key="8">
    <source>
        <dbReference type="PIRNR" id="PIRNR000485"/>
    </source>
</evidence>
<keyword evidence="3 7" id="KW-0328">Glycosyltransferase</keyword>
<reference evidence="13 14" key="1">
    <citation type="submission" date="2018-07" db="EMBL/GenBank/DDBJ databases">
        <title>Motiliproteus coralliicola sp. nov., a bacterium isolated from Coral.</title>
        <authorList>
            <person name="Wang G."/>
        </authorList>
    </citation>
    <scope>NUCLEOTIDE SEQUENCE [LARGE SCALE GENOMIC DNA]</scope>
    <source>
        <strain evidence="13 14">C34</strain>
    </source>
</reference>
<keyword evidence="7 10" id="KW-0479">Metal-binding</keyword>
<organism evidence="13 14">
    <name type="scientific">Motiliproteus coralliicola</name>
    <dbReference type="NCBI Taxonomy" id="2283196"/>
    <lineage>
        <taxon>Bacteria</taxon>
        <taxon>Pseudomonadati</taxon>
        <taxon>Pseudomonadota</taxon>
        <taxon>Gammaproteobacteria</taxon>
        <taxon>Oceanospirillales</taxon>
        <taxon>Oceanospirillaceae</taxon>
        <taxon>Motiliproteus</taxon>
    </lineage>
</organism>
<dbReference type="GO" id="GO:0006189">
    <property type="term" value="P:'de novo' IMP biosynthetic process"/>
    <property type="evidence" value="ECO:0007669"/>
    <property type="project" value="UniProtKB-UniRule"/>
</dbReference>
<dbReference type="InterPro" id="IPR000836">
    <property type="entry name" value="PRTase_dom"/>
</dbReference>
<dbReference type="CDD" id="cd00715">
    <property type="entry name" value="GPATase_N"/>
    <property type="match status" value="1"/>
</dbReference>
<dbReference type="GO" id="GO:0004044">
    <property type="term" value="F:amidophosphoribosyltransferase activity"/>
    <property type="evidence" value="ECO:0007669"/>
    <property type="project" value="UniProtKB-UniRule"/>
</dbReference>
<comment type="function">
    <text evidence="7">Catalyzes the formation of phosphoribosylamine from phosphoribosylpyrophosphate (PRPP) and glutamine.</text>
</comment>
<feature type="binding site" evidence="7 10">
    <location>
        <position position="303"/>
    </location>
    <ligand>
        <name>Mg(2+)</name>
        <dbReference type="ChEBI" id="CHEBI:18420"/>
    </ligand>
</feature>
<comment type="pathway">
    <text evidence="1 7 8">Purine metabolism; IMP biosynthesis via de novo pathway; N(1)-(5-phospho-D-ribosyl)glycinamide from 5-phospho-alpha-D-ribose 1-diphosphate: step 1/2.</text>
</comment>
<evidence type="ECO:0000256" key="9">
    <source>
        <dbReference type="PIRSR" id="PIRSR000485-1"/>
    </source>
</evidence>
<evidence type="ECO:0000256" key="6">
    <source>
        <dbReference type="ARBA" id="ARBA00022962"/>
    </source>
</evidence>
<evidence type="ECO:0000259" key="12">
    <source>
        <dbReference type="PROSITE" id="PS51278"/>
    </source>
</evidence>
<dbReference type="PROSITE" id="PS51278">
    <property type="entry name" value="GATASE_TYPE_2"/>
    <property type="match status" value="1"/>
</dbReference>
<dbReference type="InterPro" id="IPR035584">
    <property type="entry name" value="PurF_N"/>
</dbReference>
<dbReference type="GO" id="GO:0009113">
    <property type="term" value="P:purine nucleobase biosynthetic process"/>
    <property type="evidence" value="ECO:0007669"/>
    <property type="project" value="UniProtKB-UniRule"/>
</dbReference>
<dbReference type="HAMAP" id="MF_01931">
    <property type="entry name" value="PurF"/>
    <property type="match status" value="1"/>
</dbReference>
<dbReference type="CDD" id="cd06223">
    <property type="entry name" value="PRTases_typeI"/>
    <property type="match status" value="1"/>
</dbReference>
<dbReference type="Proteomes" id="UP000253769">
    <property type="component" value="Unassembled WGS sequence"/>
</dbReference>
<keyword evidence="4 7" id="KW-0808">Transferase</keyword>
<accession>A0A369WVB1</accession>
<evidence type="ECO:0000256" key="2">
    <source>
        <dbReference type="ARBA" id="ARBA00010138"/>
    </source>
</evidence>
<sequence length="504" mass="56048">MCGIVGIVAKDHVNQTLFDALTVLQHRGQDAAGMVTCEGSRFHLRKDNGLVNSVFRHRHMRNLVGNMGIAHVRYPTAGSASAAEAQPFYVNSPYGIALAHNGNLTNSSELAEDIFRTDLRHINTNSDSEVLLNTFAHELQRLGKLVPSPDDIFSAVSHVHSRCRGGYAVVAMITGYGIVAFRDPLGIRPVVYGKRETEQGTEYMVASESVALISCGYKLVRDLEPGEAIYLTQDGEVHTRQCAENTKLSPCLFEFVYLARPDSIIDGISVYKARMRQGELLAEKALRERPDHDIDVVIPIPETSRVAALEMARRLGVDFREGFIKNRYIGRTFIMPGQKQREKTVRQKLTPIELEFRGKNVLLVDDSIVRGTTSRQIVDMAREMGAKKVYFASAAPAVRYPNVYGIDMPSAKELIAHDRTDEEVGELIGADWMLYQDLSDLIESTQWGNSPVKEFDCSVFDGNYVTGDINKSYLDRLDAARNDDAKSGNVQANSNDANNLLEKM</sequence>
<dbReference type="Gene3D" id="3.40.50.2020">
    <property type="match status" value="1"/>
</dbReference>
<evidence type="ECO:0000256" key="4">
    <source>
        <dbReference type="ARBA" id="ARBA00022679"/>
    </source>
</evidence>
<feature type="binding site" evidence="7 10">
    <location>
        <position position="366"/>
    </location>
    <ligand>
        <name>Mg(2+)</name>
        <dbReference type="ChEBI" id="CHEBI:18420"/>
    </ligand>
</feature>
<dbReference type="EC" id="2.4.2.14" evidence="7"/>
<dbReference type="SUPFAM" id="SSF53271">
    <property type="entry name" value="PRTase-like"/>
    <property type="match status" value="1"/>
</dbReference>
<dbReference type="InterPro" id="IPR017932">
    <property type="entry name" value="GATase_2_dom"/>
</dbReference>
<dbReference type="PANTHER" id="PTHR11907">
    <property type="entry name" value="AMIDOPHOSPHORIBOSYLTRANSFERASE"/>
    <property type="match status" value="1"/>
</dbReference>
<name>A0A369WVB1_9GAMM</name>
<proteinExistence type="inferred from homology"/>
<dbReference type="SUPFAM" id="SSF56235">
    <property type="entry name" value="N-terminal nucleophile aminohydrolases (Ntn hydrolases)"/>
    <property type="match status" value="1"/>
</dbReference>
<dbReference type="PIRSF" id="PIRSF000485">
    <property type="entry name" value="Amd_phspho_trans"/>
    <property type="match status" value="1"/>
</dbReference>
<gene>
    <name evidence="7" type="primary">purF</name>
    <name evidence="13" type="ORF">DV711_02490</name>
</gene>
<keyword evidence="5 7" id="KW-0658">Purine biosynthesis</keyword>
<keyword evidence="7 10" id="KW-0460">Magnesium</keyword>
<keyword evidence="6 7" id="KW-0315">Glutamine amidotransferase</keyword>
<dbReference type="InterPro" id="IPR029055">
    <property type="entry name" value="Ntn_hydrolases_N"/>
</dbReference>
<evidence type="ECO:0000256" key="11">
    <source>
        <dbReference type="SAM" id="MobiDB-lite"/>
    </source>
</evidence>
<dbReference type="Pfam" id="PF13522">
    <property type="entry name" value="GATase_6"/>
    <property type="match status" value="1"/>
</dbReference>
<feature type="domain" description="Glutamine amidotransferase type-2" evidence="12">
    <location>
        <begin position="2"/>
        <end position="234"/>
    </location>
</feature>
<comment type="caution">
    <text evidence="7">Lacks conserved residue(s) required for the propagation of feature annotation.</text>
</comment>
<dbReference type="InterPro" id="IPR005854">
    <property type="entry name" value="PurF"/>
</dbReference>
<dbReference type="InterPro" id="IPR029057">
    <property type="entry name" value="PRTase-like"/>
</dbReference>
<comment type="catalytic activity">
    <reaction evidence="7 8">
        <text>5-phospho-beta-D-ribosylamine + L-glutamate + diphosphate = 5-phospho-alpha-D-ribose 1-diphosphate + L-glutamine + H2O</text>
        <dbReference type="Rhea" id="RHEA:14905"/>
        <dbReference type="ChEBI" id="CHEBI:15377"/>
        <dbReference type="ChEBI" id="CHEBI:29985"/>
        <dbReference type="ChEBI" id="CHEBI:33019"/>
        <dbReference type="ChEBI" id="CHEBI:58017"/>
        <dbReference type="ChEBI" id="CHEBI:58359"/>
        <dbReference type="ChEBI" id="CHEBI:58681"/>
        <dbReference type="EC" id="2.4.2.14"/>
    </reaction>
</comment>
<comment type="similarity">
    <text evidence="2 7 8">In the C-terminal section; belongs to the purine/pyrimidine phosphoribosyltransferase family.</text>
</comment>
<dbReference type="GO" id="GO:0000287">
    <property type="term" value="F:magnesium ion binding"/>
    <property type="evidence" value="ECO:0007669"/>
    <property type="project" value="UniProtKB-UniRule"/>
</dbReference>
<feature type="active site" description="Nucleophile" evidence="7 9">
    <location>
        <position position="2"/>
    </location>
</feature>
<comment type="cofactor">
    <cofactor evidence="7 10">
        <name>Mg(2+)</name>
        <dbReference type="ChEBI" id="CHEBI:18420"/>
    </cofactor>
    <text evidence="7 10">Binds 1 Mg(2+) ion per subunit.</text>
</comment>
<dbReference type="AlphaFoldDB" id="A0A369WVB1"/>
<dbReference type="OrthoDB" id="9801213at2"/>
<feature type="region of interest" description="Disordered" evidence="11">
    <location>
        <begin position="485"/>
        <end position="504"/>
    </location>
</feature>
<evidence type="ECO:0000256" key="3">
    <source>
        <dbReference type="ARBA" id="ARBA00022676"/>
    </source>
</evidence>
<dbReference type="Pfam" id="PF00156">
    <property type="entry name" value="Pribosyltran"/>
    <property type="match status" value="1"/>
</dbReference>
<comment type="caution">
    <text evidence="13">The sequence shown here is derived from an EMBL/GenBank/DDBJ whole genome shotgun (WGS) entry which is preliminary data.</text>
</comment>
<evidence type="ECO:0000256" key="5">
    <source>
        <dbReference type="ARBA" id="ARBA00022755"/>
    </source>
</evidence>
<protein>
    <recommendedName>
        <fullName evidence="7">Amidophosphoribosyltransferase</fullName>
        <shortName evidence="7">ATase</shortName>
        <ecNumber evidence="7">2.4.2.14</ecNumber>
    </recommendedName>
    <alternativeName>
        <fullName evidence="7">Glutamine phosphoribosylpyrophosphate amidotransferase</fullName>
        <shortName evidence="7">GPATase</shortName>
    </alternativeName>
</protein>
<evidence type="ECO:0000313" key="13">
    <source>
        <dbReference type="EMBL" id="RDE24476.1"/>
    </source>
</evidence>